<dbReference type="EMBL" id="CP048222">
    <property type="protein sequence ID" value="QHT72230.1"/>
    <property type="molecule type" value="Genomic_DNA"/>
</dbReference>
<reference evidence="1 2" key="1">
    <citation type="submission" date="2020-01" db="EMBL/GenBank/DDBJ databases">
        <authorList>
            <person name="Kim M.K."/>
        </authorList>
    </citation>
    <scope>NUCLEOTIDE SEQUENCE [LARGE SCALE GENOMIC DNA]</scope>
    <source>
        <strain evidence="1 2">172606-1</strain>
    </source>
</reference>
<evidence type="ECO:0000313" key="2">
    <source>
        <dbReference type="Proteomes" id="UP000480178"/>
    </source>
</evidence>
<dbReference type="Proteomes" id="UP000480178">
    <property type="component" value="Chromosome"/>
</dbReference>
<dbReference type="InterPro" id="IPR011110">
    <property type="entry name" value="Reg_prop"/>
</dbReference>
<proteinExistence type="predicted"/>
<dbReference type="AlphaFoldDB" id="A0A6C0GXR3"/>
<keyword evidence="2" id="KW-1185">Reference proteome</keyword>
<dbReference type="SUPFAM" id="SSF63829">
    <property type="entry name" value="Calcium-dependent phosphotriesterase"/>
    <property type="match status" value="1"/>
</dbReference>
<dbReference type="Gene3D" id="2.130.10.10">
    <property type="entry name" value="YVTN repeat-like/Quinoprotein amine dehydrogenase"/>
    <property type="match status" value="1"/>
</dbReference>
<dbReference type="KEGG" id="rhoz:GXP67_31285"/>
<dbReference type="InterPro" id="IPR015943">
    <property type="entry name" value="WD40/YVTN_repeat-like_dom_sf"/>
</dbReference>
<evidence type="ECO:0008006" key="3">
    <source>
        <dbReference type="Google" id="ProtNLM"/>
    </source>
</evidence>
<sequence>MNYVYALFLPFIFYTFCQGQNQTDRTTEIVYSPPKDTVTSYGPTLMVRNIKQDRKGNILIAGSNFSVFGDAFRYDGTSFTNLTSEVGSHRFWDVLEDRRGNLWLASLESGVYYYNGQSFQHFTTKQGLANNSVNCIYEDNIIPRLV</sequence>
<accession>A0A6C0GXR3</accession>
<evidence type="ECO:0000313" key="1">
    <source>
        <dbReference type="EMBL" id="QHT72230.1"/>
    </source>
</evidence>
<organism evidence="1 2">
    <name type="scientific">Rhodocytophaga rosea</name>
    <dbReference type="NCBI Taxonomy" id="2704465"/>
    <lineage>
        <taxon>Bacteria</taxon>
        <taxon>Pseudomonadati</taxon>
        <taxon>Bacteroidota</taxon>
        <taxon>Cytophagia</taxon>
        <taxon>Cytophagales</taxon>
        <taxon>Rhodocytophagaceae</taxon>
        <taxon>Rhodocytophaga</taxon>
    </lineage>
</organism>
<protein>
    <recommendedName>
        <fullName evidence="3">Histidine kinase</fullName>
    </recommendedName>
</protein>
<gene>
    <name evidence="1" type="ORF">GXP67_31285</name>
</gene>
<dbReference type="Pfam" id="PF07494">
    <property type="entry name" value="Reg_prop"/>
    <property type="match status" value="1"/>
</dbReference>
<name>A0A6C0GXR3_9BACT</name>